<evidence type="ECO:0000256" key="5">
    <source>
        <dbReference type="SAM" id="Phobius"/>
    </source>
</evidence>
<feature type="transmembrane region" description="Helical" evidence="5">
    <location>
        <begin position="328"/>
        <end position="355"/>
    </location>
</feature>
<feature type="transmembrane region" description="Helical" evidence="5">
    <location>
        <begin position="89"/>
        <end position="110"/>
    </location>
</feature>
<dbReference type="GO" id="GO:0005886">
    <property type="term" value="C:plasma membrane"/>
    <property type="evidence" value="ECO:0007669"/>
    <property type="project" value="UniProtKB-SubCell"/>
</dbReference>
<evidence type="ECO:0000313" key="8">
    <source>
        <dbReference type="Proteomes" id="UP000076976"/>
    </source>
</evidence>
<feature type="transmembrane region" description="Helical" evidence="5">
    <location>
        <begin position="367"/>
        <end position="389"/>
    </location>
</feature>
<feature type="transmembrane region" description="Helical" evidence="5">
    <location>
        <begin position="300"/>
        <end position="322"/>
    </location>
</feature>
<feature type="transmembrane region" description="Helical" evidence="5">
    <location>
        <begin position="26"/>
        <end position="49"/>
    </location>
</feature>
<dbReference type="InterPro" id="IPR020846">
    <property type="entry name" value="MFS_dom"/>
</dbReference>
<comment type="subcellular location">
    <subcellularLocation>
        <location evidence="1">Cell membrane</location>
        <topology evidence="1">Multi-pass membrane protein</topology>
    </subcellularLocation>
</comment>
<feature type="transmembrane region" description="Helical" evidence="5">
    <location>
        <begin position="116"/>
        <end position="137"/>
    </location>
</feature>
<protein>
    <submittedName>
        <fullName evidence="7">MFS transporter</fullName>
    </submittedName>
</protein>
<sequence length="424" mass="42343">MTPPEPARASVAEHDPPTVQRRVLRVVVLAQVLGGAGLAAGVTVGALLAEQMLGSSGLAGLPTALFTLGSALTAYLVGRVSQRRGRRVGLGAGFVAGGMGAAGVVVAAALDTVPLLLVALFVYGAGTATNLQARYAGTDLARPHERGKAISVALVSTTLGAVAGPNLVSPLGDLAEGLGLPALAGPFLLACVAYVAAGVAVLVLMRPDPLLLARQIESRAATDATAADAGAVTAPVGRGAVVGGAIMVLTQLAMVAVMTMTPVHMRAHDHDLSAVGLVIGLHIAAMYLPSPVTGMLVDWLGRVPVATGAAVVLLAAGVTAAVAPADSLPVLVLALVLLGLGWNLGLVSGTALVVDSTTPSQRSRVQGNLDVLVALSGASAGVMSGVVVATTSYPALGLGSGLLAVCLVPVLLWWRLERPRTQSR</sequence>
<dbReference type="InterPro" id="IPR036259">
    <property type="entry name" value="MFS_trans_sf"/>
</dbReference>
<evidence type="ECO:0000256" key="3">
    <source>
        <dbReference type="ARBA" id="ARBA00022989"/>
    </source>
</evidence>
<feature type="domain" description="Major facilitator superfamily (MFS) profile" evidence="6">
    <location>
        <begin position="23"/>
        <end position="418"/>
    </location>
</feature>
<dbReference type="PANTHER" id="PTHR23534">
    <property type="entry name" value="MFS PERMEASE"/>
    <property type="match status" value="1"/>
</dbReference>
<feature type="transmembrane region" description="Helical" evidence="5">
    <location>
        <begin position="240"/>
        <end position="260"/>
    </location>
</feature>
<dbReference type="SUPFAM" id="SSF103473">
    <property type="entry name" value="MFS general substrate transporter"/>
    <property type="match status" value="1"/>
</dbReference>
<dbReference type="AlphaFoldDB" id="A0A176QHI7"/>
<feature type="transmembrane region" description="Helical" evidence="5">
    <location>
        <begin position="272"/>
        <end position="288"/>
    </location>
</feature>
<dbReference type="RefSeq" id="WP_068272459.1">
    <property type="nucleotide sequence ID" value="NZ_LQZG01000001.1"/>
</dbReference>
<name>A0A176QHI7_9MICO</name>
<dbReference type="GO" id="GO:0022857">
    <property type="term" value="F:transmembrane transporter activity"/>
    <property type="evidence" value="ECO:0007669"/>
    <property type="project" value="InterPro"/>
</dbReference>
<feature type="transmembrane region" description="Helical" evidence="5">
    <location>
        <begin position="180"/>
        <end position="205"/>
    </location>
</feature>
<keyword evidence="2 5" id="KW-0812">Transmembrane</keyword>
<feature type="transmembrane region" description="Helical" evidence="5">
    <location>
        <begin position="149"/>
        <end position="168"/>
    </location>
</feature>
<reference evidence="7 8" key="1">
    <citation type="submission" date="2016-01" db="EMBL/GenBank/DDBJ databases">
        <title>Janibacter melonis strain CD11_4 genome sequencing and assembly.</title>
        <authorList>
            <person name="Nair G.R."/>
            <person name="Kaur G."/>
            <person name="Chander A.M."/>
            <person name="Mayilraj S."/>
        </authorList>
    </citation>
    <scope>NUCLEOTIDE SEQUENCE [LARGE SCALE GENOMIC DNA]</scope>
    <source>
        <strain evidence="7 8">CD11-4</strain>
    </source>
</reference>
<evidence type="ECO:0000256" key="4">
    <source>
        <dbReference type="ARBA" id="ARBA00023136"/>
    </source>
</evidence>
<accession>A0A176QHI7</accession>
<dbReference type="PANTHER" id="PTHR23534:SF1">
    <property type="entry name" value="MAJOR FACILITATOR SUPERFAMILY PROTEIN"/>
    <property type="match status" value="1"/>
</dbReference>
<evidence type="ECO:0000256" key="2">
    <source>
        <dbReference type="ARBA" id="ARBA00022692"/>
    </source>
</evidence>
<dbReference type="STRING" id="262209.AWH69_04235"/>
<proteinExistence type="predicted"/>
<comment type="caution">
    <text evidence="7">The sequence shown here is derived from an EMBL/GenBank/DDBJ whole genome shotgun (WGS) entry which is preliminary data.</text>
</comment>
<feature type="transmembrane region" description="Helical" evidence="5">
    <location>
        <begin position="55"/>
        <end position="77"/>
    </location>
</feature>
<dbReference type="EMBL" id="LQZG01000001">
    <property type="protein sequence ID" value="OAB89132.1"/>
    <property type="molecule type" value="Genomic_DNA"/>
</dbReference>
<dbReference type="Gene3D" id="1.20.1250.20">
    <property type="entry name" value="MFS general substrate transporter like domains"/>
    <property type="match status" value="2"/>
</dbReference>
<evidence type="ECO:0000313" key="7">
    <source>
        <dbReference type="EMBL" id="OAB89132.1"/>
    </source>
</evidence>
<organism evidence="7 8">
    <name type="scientific">Janibacter melonis</name>
    <dbReference type="NCBI Taxonomy" id="262209"/>
    <lineage>
        <taxon>Bacteria</taxon>
        <taxon>Bacillati</taxon>
        <taxon>Actinomycetota</taxon>
        <taxon>Actinomycetes</taxon>
        <taxon>Micrococcales</taxon>
        <taxon>Intrasporangiaceae</taxon>
        <taxon>Janibacter</taxon>
    </lineage>
</organism>
<keyword evidence="3 5" id="KW-1133">Transmembrane helix</keyword>
<dbReference type="Proteomes" id="UP000076976">
    <property type="component" value="Unassembled WGS sequence"/>
</dbReference>
<keyword evidence="4 5" id="KW-0472">Membrane</keyword>
<gene>
    <name evidence="7" type="ORF">AWH69_04235</name>
</gene>
<evidence type="ECO:0000259" key="6">
    <source>
        <dbReference type="PROSITE" id="PS50850"/>
    </source>
</evidence>
<evidence type="ECO:0000256" key="1">
    <source>
        <dbReference type="ARBA" id="ARBA00004651"/>
    </source>
</evidence>
<dbReference type="InterPro" id="IPR011701">
    <property type="entry name" value="MFS"/>
</dbReference>
<feature type="transmembrane region" description="Helical" evidence="5">
    <location>
        <begin position="395"/>
        <end position="414"/>
    </location>
</feature>
<dbReference type="PROSITE" id="PS50850">
    <property type="entry name" value="MFS"/>
    <property type="match status" value="1"/>
</dbReference>
<dbReference type="Pfam" id="PF07690">
    <property type="entry name" value="MFS_1"/>
    <property type="match status" value="1"/>
</dbReference>
<keyword evidence="8" id="KW-1185">Reference proteome</keyword>